<dbReference type="FunFam" id="3.15.10.30:FF:000001">
    <property type="entry name" value="Takeout-like protein 1"/>
    <property type="match status" value="1"/>
</dbReference>
<feature type="chain" id="PRO_5044561646" evidence="4">
    <location>
        <begin position="20"/>
        <end position="245"/>
    </location>
</feature>
<dbReference type="GeneID" id="101888494"/>
<sequence>MPIKVVILLVAVAIGGVIGDFPDDPKPCKHGDVECIGKLFNYFMIEKHGGDTNYDLKSIDPLFLETLVVARGAESPVNIRCSMNGSEVLGIKTLRFEKKKGFGKEIAGKHEISGQAQYLSLVGDYVITGSVLILPIKGEGKANITMHEPKYRIGWTGSPYEKDGATYMRVKNFYIDLYPKSITFNFENLYNNKELSDNMNKFLTENWSEIYPELAEPLTRGVSFVANQVVDRFFAKYPYEKYFTN</sequence>
<dbReference type="PANTHER" id="PTHR11008:SF40">
    <property type="entry name" value="PROTEIN TAKEOUT"/>
    <property type="match status" value="1"/>
</dbReference>
<dbReference type="Gene3D" id="3.15.10.30">
    <property type="entry name" value="Haemolymph juvenile hormone binding protein"/>
    <property type="match status" value="1"/>
</dbReference>
<keyword evidence="1 4" id="KW-0732">Signal</keyword>
<dbReference type="RefSeq" id="XP_005188220.1">
    <property type="nucleotide sequence ID" value="XM_005188163.3"/>
</dbReference>
<reference evidence="5" key="1">
    <citation type="submission" date="2020-05" db="UniProtKB">
        <authorList>
            <consortium name="EnsemblMetazoa"/>
        </authorList>
    </citation>
    <scope>IDENTIFICATION</scope>
    <source>
        <strain evidence="5">Aabys</strain>
    </source>
</reference>
<name>A0A1I8NGM4_MUSDO</name>
<dbReference type="VEuPathDB" id="VectorBase:MDOA014935"/>
<gene>
    <name evidence="5" type="primary">101888494</name>
    <name evidence="7" type="synonym">LOC101888494</name>
</gene>
<evidence type="ECO:0000313" key="5">
    <source>
        <dbReference type="EnsemblMetazoa" id="MDOA014935-PA"/>
    </source>
</evidence>
<dbReference type="eggNOG" id="ENOG502SQ21">
    <property type="taxonomic scope" value="Eukaryota"/>
</dbReference>
<dbReference type="PANTHER" id="PTHR11008">
    <property type="entry name" value="PROTEIN TAKEOUT-LIKE PROTEIN"/>
    <property type="match status" value="1"/>
</dbReference>
<evidence type="ECO:0000256" key="4">
    <source>
        <dbReference type="SAM" id="SignalP"/>
    </source>
</evidence>
<accession>A0A1I8NGM4</accession>
<evidence type="ECO:0000313" key="6">
    <source>
        <dbReference type="Proteomes" id="UP001652621"/>
    </source>
</evidence>
<dbReference type="GO" id="GO:0005615">
    <property type="term" value="C:extracellular space"/>
    <property type="evidence" value="ECO:0007669"/>
    <property type="project" value="TreeGrafter"/>
</dbReference>
<evidence type="ECO:0000256" key="1">
    <source>
        <dbReference type="ARBA" id="ARBA00022729"/>
    </source>
</evidence>
<evidence type="ECO:0000256" key="3">
    <source>
        <dbReference type="ARBA" id="ARBA00060902"/>
    </source>
</evidence>
<keyword evidence="6" id="KW-1185">Reference proteome</keyword>
<organism evidence="5">
    <name type="scientific">Musca domestica</name>
    <name type="common">House fly</name>
    <dbReference type="NCBI Taxonomy" id="7370"/>
    <lineage>
        <taxon>Eukaryota</taxon>
        <taxon>Metazoa</taxon>
        <taxon>Ecdysozoa</taxon>
        <taxon>Arthropoda</taxon>
        <taxon>Hexapoda</taxon>
        <taxon>Insecta</taxon>
        <taxon>Pterygota</taxon>
        <taxon>Neoptera</taxon>
        <taxon>Endopterygota</taxon>
        <taxon>Diptera</taxon>
        <taxon>Brachycera</taxon>
        <taxon>Muscomorpha</taxon>
        <taxon>Muscoidea</taxon>
        <taxon>Muscidae</taxon>
        <taxon>Musca</taxon>
    </lineage>
</organism>
<comment type="similarity">
    <text evidence="3">Belongs to the TO family.</text>
</comment>
<feature type="signal peptide" evidence="4">
    <location>
        <begin position="1"/>
        <end position="19"/>
    </location>
</feature>
<dbReference type="AlphaFoldDB" id="A0A1I8NGM4"/>
<dbReference type="SMART" id="SM00700">
    <property type="entry name" value="JHBP"/>
    <property type="match status" value="1"/>
</dbReference>
<reference evidence="7" key="2">
    <citation type="submission" date="2025-04" db="UniProtKB">
        <authorList>
            <consortium name="RefSeq"/>
        </authorList>
    </citation>
    <scope>IDENTIFICATION</scope>
    <source>
        <strain evidence="7">Aabys</strain>
    </source>
</reference>
<dbReference type="OrthoDB" id="8190514at2759"/>
<dbReference type="KEGG" id="mde:101888494"/>
<evidence type="ECO:0000256" key="2">
    <source>
        <dbReference type="ARBA" id="ARBA00023108"/>
    </source>
</evidence>
<keyword evidence="2" id="KW-0090">Biological rhythms</keyword>
<dbReference type="Proteomes" id="UP001652621">
    <property type="component" value="Unplaced"/>
</dbReference>
<dbReference type="EnsemblMetazoa" id="MDOA014935-RA">
    <property type="protein sequence ID" value="MDOA014935-PA"/>
    <property type="gene ID" value="MDOA014935"/>
</dbReference>
<protein>
    <submittedName>
        <fullName evidence="7">Protein takeout</fullName>
    </submittedName>
</protein>
<dbReference type="Pfam" id="PF06585">
    <property type="entry name" value="JHBP"/>
    <property type="match status" value="1"/>
</dbReference>
<evidence type="ECO:0000313" key="7">
    <source>
        <dbReference type="RefSeq" id="XP_005188220.1"/>
    </source>
</evidence>
<dbReference type="InterPro" id="IPR038606">
    <property type="entry name" value="To_sf"/>
</dbReference>
<dbReference type="GO" id="GO:0007623">
    <property type="term" value="P:circadian rhythm"/>
    <property type="evidence" value="ECO:0007669"/>
    <property type="project" value="UniProtKB-ARBA"/>
</dbReference>
<dbReference type="InterPro" id="IPR010562">
    <property type="entry name" value="Haemolymph_juvenile_hormone-bd"/>
</dbReference>
<dbReference type="VEuPathDB" id="VectorBase:MDOMA2_020317"/>
<proteinExistence type="inferred from homology"/>